<evidence type="ECO:0000313" key="2">
    <source>
        <dbReference type="Proteomes" id="UP001500507"/>
    </source>
</evidence>
<gene>
    <name evidence="1" type="ORF">GCM10009117_25360</name>
</gene>
<name>A0ABN1MKJ0_9FLAO</name>
<keyword evidence="2" id="KW-1185">Reference proteome</keyword>
<accession>A0ABN1MKJ0</accession>
<organism evidence="1 2">
    <name type="scientific">Gangjinia marincola</name>
    <dbReference type="NCBI Taxonomy" id="578463"/>
    <lineage>
        <taxon>Bacteria</taxon>
        <taxon>Pseudomonadati</taxon>
        <taxon>Bacteroidota</taxon>
        <taxon>Flavobacteriia</taxon>
        <taxon>Flavobacteriales</taxon>
        <taxon>Flavobacteriaceae</taxon>
        <taxon>Gangjinia</taxon>
    </lineage>
</organism>
<dbReference type="Proteomes" id="UP001500507">
    <property type="component" value="Unassembled WGS sequence"/>
</dbReference>
<dbReference type="Pfam" id="PF10677">
    <property type="entry name" value="DUF2490"/>
    <property type="match status" value="1"/>
</dbReference>
<proteinExistence type="predicted"/>
<comment type="caution">
    <text evidence="1">The sequence shown here is derived from an EMBL/GenBank/DDBJ whole genome shotgun (WGS) entry which is preliminary data.</text>
</comment>
<evidence type="ECO:0000313" key="1">
    <source>
        <dbReference type="EMBL" id="GAA0873389.1"/>
    </source>
</evidence>
<reference evidence="1 2" key="1">
    <citation type="journal article" date="2019" name="Int. J. Syst. Evol. Microbiol.">
        <title>The Global Catalogue of Microorganisms (GCM) 10K type strain sequencing project: providing services to taxonomists for standard genome sequencing and annotation.</title>
        <authorList>
            <consortium name="The Broad Institute Genomics Platform"/>
            <consortium name="The Broad Institute Genome Sequencing Center for Infectious Disease"/>
            <person name="Wu L."/>
            <person name="Ma J."/>
        </authorList>
    </citation>
    <scope>NUCLEOTIDE SEQUENCE [LARGE SCALE GENOMIC DNA]</scope>
    <source>
        <strain evidence="1 2">JCM 16082</strain>
    </source>
</reference>
<dbReference type="InterPro" id="IPR019619">
    <property type="entry name" value="DUF2490"/>
</dbReference>
<sequence length="259" mass="30575">MCTAISLKAQEAETLPEESIYKDPVSKYWINTYGNIRVSKKLFWVAQTHFRFQETEDVPFAGQVAQVYNRHALGYIYDEKTNFALGGVLRLNANTNEEDDDKSLIPEWRIWHQYQFASKVGRAVMYNRFRIEHRWSKDFEEDSQFIFRNRWRYMFRLKIPINKPKITSKVFYVAPEAEIIMQSGEPVVASPLEDLRLHTSFGYIFSPQLTVATGLMYNLGQTLDNGGIYKQGWTIRMHLYFSPDFRKTENKLPEVHFRD</sequence>
<protein>
    <recommendedName>
        <fullName evidence="3">DUF2490 domain-containing protein</fullName>
    </recommendedName>
</protein>
<evidence type="ECO:0008006" key="3">
    <source>
        <dbReference type="Google" id="ProtNLM"/>
    </source>
</evidence>
<dbReference type="EMBL" id="BAAAFG010000016">
    <property type="protein sequence ID" value="GAA0873389.1"/>
    <property type="molecule type" value="Genomic_DNA"/>
</dbReference>